<dbReference type="AlphaFoldDB" id="A0A7J7KQB2"/>
<evidence type="ECO:0000313" key="1">
    <source>
        <dbReference type="EMBL" id="KAF6040253.1"/>
    </source>
</evidence>
<sequence length="376" mass="40701">MEEFSTAFGQTHNQTNREQVSNLINTDTLSIPLTAQEAPLHVNTQNAPLSRNSSSNHLTDEFSASFTQTLSTNNLDEMFLNCTSDTENFDADFVRNSNQQDLDSLFGTDPNIPGSNSQPVVVMSNHSSPYNRSGIANHHKPDANAILTVPYMESMNNEPLPVCSTSSVLGSHFIEPSCPPPGTSQHNSYIHPYSCIVDESNMTYTQPLAASCSTLQETSIAPHNHPIQCMPHTSTINQLTNSPKFNIGHLPSSYPNAVQDSRFYEEYGTIMSTGSNQAPGATVPTSNMGQRCGTIPNYSSNNYPLPVVNDSSAHKFCGQNSIASTELLLPASSANVHVIPAEIGLHHSNQYATANNVQSEYSNVSSDAGNEMPSTE</sequence>
<organism evidence="1 2">
    <name type="scientific">Bugula neritina</name>
    <name type="common">Brown bryozoan</name>
    <name type="synonym">Sertularia neritina</name>
    <dbReference type="NCBI Taxonomy" id="10212"/>
    <lineage>
        <taxon>Eukaryota</taxon>
        <taxon>Metazoa</taxon>
        <taxon>Spiralia</taxon>
        <taxon>Lophotrochozoa</taxon>
        <taxon>Bryozoa</taxon>
        <taxon>Gymnolaemata</taxon>
        <taxon>Cheilostomatida</taxon>
        <taxon>Flustrina</taxon>
        <taxon>Buguloidea</taxon>
        <taxon>Bugulidae</taxon>
        <taxon>Bugula</taxon>
    </lineage>
</organism>
<keyword evidence="2" id="KW-1185">Reference proteome</keyword>
<name>A0A7J7KQB2_BUGNE</name>
<dbReference type="EMBL" id="VXIV02000164">
    <property type="protein sequence ID" value="KAF6040253.1"/>
    <property type="molecule type" value="Genomic_DNA"/>
</dbReference>
<evidence type="ECO:0000313" key="2">
    <source>
        <dbReference type="Proteomes" id="UP000593567"/>
    </source>
</evidence>
<accession>A0A7J7KQB2</accession>
<gene>
    <name evidence="1" type="ORF">EB796_001467</name>
</gene>
<reference evidence="1" key="1">
    <citation type="submission" date="2020-06" db="EMBL/GenBank/DDBJ databases">
        <title>Draft genome of Bugula neritina, a colonial animal packing powerful symbionts and potential medicines.</title>
        <authorList>
            <person name="Rayko M."/>
        </authorList>
    </citation>
    <scope>NUCLEOTIDE SEQUENCE [LARGE SCALE GENOMIC DNA]</scope>
    <source>
        <strain evidence="1">Kwan_BN1</strain>
    </source>
</reference>
<dbReference type="Proteomes" id="UP000593567">
    <property type="component" value="Unassembled WGS sequence"/>
</dbReference>
<comment type="caution">
    <text evidence="1">The sequence shown here is derived from an EMBL/GenBank/DDBJ whole genome shotgun (WGS) entry which is preliminary data.</text>
</comment>
<protein>
    <submittedName>
        <fullName evidence="1">Uncharacterized protein</fullName>
    </submittedName>
</protein>
<proteinExistence type="predicted"/>